<dbReference type="Proteomes" id="UP001060215">
    <property type="component" value="Chromosome 1"/>
</dbReference>
<accession>A0ACC0IUL5</accession>
<protein>
    <submittedName>
        <fullName evidence="1">Uncharacterized protein</fullName>
    </submittedName>
</protein>
<dbReference type="EMBL" id="CM045758">
    <property type="protein sequence ID" value="KAI8029062.1"/>
    <property type="molecule type" value="Genomic_DNA"/>
</dbReference>
<proteinExistence type="predicted"/>
<comment type="caution">
    <text evidence="1">The sequence shown here is derived from an EMBL/GenBank/DDBJ whole genome shotgun (WGS) entry which is preliminary data.</text>
</comment>
<evidence type="ECO:0000313" key="2">
    <source>
        <dbReference type="Proteomes" id="UP001060215"/>
    </source>
</evidence>
<name>A0ACC0IUL5_9ERIC</name>
<gene>
    <name evidence="1" type="ORF">LOK49_LG01G03753</name>
</gene>
<reference evidence="1 2" key="1">
    <citation type="journal article" date="2022" name="Plant J.">
        <title>Chromosome-level genome of Camellia lanceoleosa provides a valuable resource for understanding genome evolution and self-incompatibility.</title>
        <authorList>
            <person name="Gong W."/>
            <person name="Xiao S."/>
            <person name="Wang L."/>
            <person name="Liao Z."/>
            <person name="Chang Y."/>
            <person name="Mo W."/>
            <person name="Hu G."/>
            <person name="Li W."/>
            <person name="Zhao G."/>
            <person name="Zhu H."/>
            <person name="Hu X."/>
            <person name="Ji K."/>
            <person name="Xiang X."/>
            <person name="Song Q."/>
            <person name="Yuan D."/>
            <person name="Jin S."/>
            <person name="Zhang L."/>
        </authorList>
    </citation>
    <scope>NUCLEOTIDE SEQUENCE [LARGE SCALE GENOMIC DNA]</scope>
    <source>
        <strain evidence="1">SQ_2022a</strain>
    </source>
</reference>
<sequence length="90" mass="9548">MTVMPRSSRRAIAVGMRDPHGSLVDDTVCMVAVSLATQGEALAVRLACLMDSSLNQTMVEIEGDNKQLQSESIVEDLSSSASIGRLIALV</sequence>
<keyword evidence="2" id="KW-1185">Reference proteome</keyword>
<organism evidence="1 2">
    <name type="scientific">Camellia lanceoleosa</name>
    <dbReference type="NCBI Taxonomy" id="1840588"/>
    <lineage>
        <taxon>Eukaryota</taxon>
        <taxon>Viridiplantae</taxon>
        <taxon>Streptophyta</taxon>
        <taxon>Embryophyta</taxon>
        <taxon>Tracheophyta</taxon>
        <taxon>Spermatophyta</taxon>
        <taxon>Magnoliopsida</taxon>
        <taxon>eudicotyledons</taxon>
        <taxon>Gunneridae</taxon>
        <taxon>Pentapetalae</taxon>
        <taxon>asterids</taxon>
        <taxon>Ericales</taxon>
        <taxon>Theaceae</taxon>
        <taxon>Camellia</taxon>
    </lineage>
</organism>
<evidence type="ECO:0000313" key="1">
    <source>
        <dbReference type="EMBL" id="KAI8029062.1"/>
    </source>
</evidence>